<comment type="caution">
    <text evidence="2">The sequence shown here is derived from an EMBL/GenBank/DDBJ whole genome shotgun (WGS) entry which is preliminary data.</text>
</comment>
<dbReference type="Proteomes" id="UP000643165">
    <property type="component" value="Unassembled WGS sequence"/>
</dbReference>
<keyword evidence="3" id="KW-1185">Reference proteome</keyword>
<name>A0ABQ4IXK8_9ACTN</name>
<sequence length="211" mass="21512">MPTDLPGRRRHAALGLPGRCRHAALGLPGRRRPAALAQVGRTAVLAMAVVLLAGAAGCADEPVAPLPVRPPGTTISASPATPSPPSSTVPPPTVVTTAPAPPPPTRRAPTSQRSTHSPSPSATTSEVCLGAVRYELPLSDPGPLPSSLCFATGGVLRLQGIGPGEVTVDREDLVESQYAAGVVDLRFVRAGTVEVSVPRTASTEVITVVVR</sequence>
<feature type="compositionally biased region" description="Low complexity" evidence="1">
    <location>
        <begin position="107"/>
        <end position="124"/>
    </location>
</feature>
<gene>
    <name evidence="2" type="ORF">Vlu01_32880</name>
</gene>
<evidence type="ECO:0000313" key="2">
    <source>
        <dbReference type="EMBL" id="GIJ22664.1"/>
    </source>
</evidence>
<evidence type="ECO:0000313" key="3">
    <source>
        <dbReference type="Proteomes" id="UP000643165"/>
    </source>
</evidence>
<proteinExistence type="predicted"/>
<evidence type="ECO:0000256" key="1">
    <source>
        <dbReference type="SAM" id="MobiDB-lite"/>
    </source>
</evidence>
<accession>A0ABQ4IXK8</accession>
<dbReference type="EMBL" id="BOPB01000016">
    <property type="protein sequence ID" value="GIJ22664.1"/>
    <property type="molecule type" value="Genomic_DNA"/>
</dbReference>
<protein>
    <submittedName>
        <fullName evidence="2">Uncharacterized protein</fullName>
    </submittedName>
</protein>
<feature type="compositionally biased region" description="Pro residues" evidence="1">
    <location>
        <begin position="81"/>
        <end position="106"/>
    </location>
</feature>
<feature type="region of interest" description="Disordered" evidence="1">
    <location>
        <begin position="69"/>
        <end position="124"/>
    </location>
</feature>
<organism evidence="2 3">
    <name type="scientific">Micromonospora lutea</name>
    <dbReference type="NCBI Taxonomy" id="419825"/>
    <lineage>
        <taxon>Bacteria</taxon>
        <taxon>Bacillati</taxon>
        <taxon>Actinomycetota</taxon>
        <taxon>Actinomycetes</taxon>
        <taxon>Micromonosporales</taxon>
        <taxon>Micromonosporaceae</taxon>
        <taxon>Micromonospora</taxon>
    </lineage>
</organism>
<dbReference type="RefSeq" id="WP_239095942.1">
    <property type="nucleotide sequence ID" value="NZ_BOPB01000016.1"/>
</dbReference>
<reference evidence="2 3" key="1">
    <citation type="submission" date="2021-01" db="EMBL/GenBank/DDBJ databases">
        <title>Whole genome shotgun sequence of Verrucosispora lutea NBRC 106530.</title>
        <authorList>
            <person name="Komaki H."/>
            <person name="Tamura T."/>
        </authorList>
    </citation>
    <scope>NUCLEOTIDE SEQUENCE [LARGE SCALE GENOMIC DNA]</scope>
    <source>
        <strain evidence="2 3">NBRC 106530</strain>
    </source>
</reference>
<feature type="compositionally biased region" description="Low complexity" evidence="1">
    <location>
        <begin position="71"/>
        <end position="80"/>
    </location>
</feature>